<dbReference type="InterPro" id="IPR017496">
    <property type="entry name" value="Photo_alph_chp2"/>
</dbReference>
<dbReference type="Pfam" id="PF12291">
    <property type="entry name" value="DUF3623"/>
    <property type="match status" value="1"/>
</dbReference>
<evidence type="ECO:0000313" key="3">
    <source>
        <dbReference type="Proteomes" id="UP000600449"/>
    </source>
</evidence>
<keyword evidence="3" id="KW-1185">Reference proteome</keyword>
<evidence type="ECO:0008006" key="4">
    <source>
        <dbReference type="Google" id="ProtNLM"/>
    </source>
</evidence>
<dbReference type="RefSeq" id="WP_188915738.1">
    <property type="nucleotide sequence ID" value="NZ_BMMF01000021.1"/>
</dbReference>
<organism evidence="2 3">
    <name type="scientific">Salinarimonas ramus</name>
    <dbReference type="NCBI Taxonomy" id="690164"/>
    <lineage>
        <taxon>Bacteria</taxon>
        <taxon>Pseudomonadati</taxon>
        <taxon>Pseudomonadota</taxon>
        <taxon>Alphaproteobacteria</taxon>
        <taxon>Hyphomicrobiales</taxon>
        <taxon>Salinarimonadaceae</taxon>
        <taxon>Salinarimonas</taxon>
    </lineage>
</organism>
<evidence type="ECO:0000313" key="2">
    <source>
        <dbReference type="EMBL" id="GGK54896.1"/>
    </source>
</evidence>
<feature type="transmembrane region" description="Helical" evidence="1">
    <location>
        <begin position="111"/>
        <end position="130"/>
    </location>
</feature>
<dbReference type="AlphaFoldDB" id="A0A917VA67"/>
<gene>
    <name evidence="2" type="ORF">GCM10011322_47080</name>
</gene>
<feature type="transmembrane region" description="Helical" evidence="1">
    <location>
        <begin position="185"/>
        <end position="206"/>
    </location>
</feature>
<keyword evidence="1" id="KW-0812">Transmembrane</keyword>
<dbReference type="NCBIfam" id="TIGR03055">
    <property type="entry name" value="photo_alph_chp2"/>
    <property type="match status" value="1"/>
</dbReference>
<proteinExistence type="predicted"/>
<keyword evidence="1" id="KW-1133">Transmembrane helix</keyword>
<feature type="transmembrane region" description="Helical" evidence="1">
    <location>
        <begin position="35"/>
        <end position="53"/>
    </location>
</feature>
<sequence length="303" mass="32724">MTMVLAAAGFALFAWWASTGLILMLDRLPRWTFPWTMAGASVLTAFALWGLAWSSEVTSVASALCAFACALVVWGWTEVSFLTGWITGPRTTASPAGTRGWLRLRHAVEAIIWHELAIAAGFLVVLAVSWGGENQTALMTYGVLWAMRLSAKINIFLGVPNHADGFLPEHLAYLTSWFTRKPMNLFFPVSVSAALVVLALLARPVITGEASGFTAASLSLVGTLLALAVLEHWFLVLPFPSIVLWRPRTGAAAPAPVALAREPIRDPAREPAGARVDEDAPAPRVSLLRSSAYGPSAYSLWRR</sequence>
<name>A0A917VA67_9HYPH</name>
<comment type="caution">
    <text evidence="2">The sequence shown here is derived from an EMBL/GenBank/DDBJ whole genome shotgun (WGS) entry which is preliminary data.</text>
</comment>
<feature type="transmembrane region" description="Helical" evidence="1">
    <location>
        <begin position="218"/>
        <end position="239"/>
    </location>
</feature>
<evidence type="ECO:0000256" key="1">
    <source>
        <dbReference type="SAM" id="Phobius"/>
    </source>
</evidence>
<dbReference type="EMBL" id="BMMF01000021">
    <property type="protein sequence ID" value="GGK54896.1"/>
    <property type="molecule type" value="Genomic_DNA"/>
</dbReference>
<feature type="transmembrane region" description="Helical" evidence="1">
    <location>
        <begin position="60"/>
        <end position="77"/>
    </location>
</feature>
<protein>
    <recommendedName>
        <fullName evidence="4">Photosynthetic complex assembly protein 2</fullName>
    </recommendedName>
</protein>
<reference evidence="2 3" key="1">
    <citation type="journal article" date="2014" name="Int. J. Syst. Evol. Microbiol.">
        <title>Complete genome sequence of Corynebacterium casei LMG S-19264T (=DSM 44701T), isolated from a smear-ripened cheese.</title>
        <authorList>
            <consortium name="US DOE Joint Genome Institute (JGI-PGF)"/>
            <person name="Walter F."/>
            <person name="Albersmeier A."/>
            <person name="Kalinowski J."/>
            <person name="Ruckert C."/>
        </authorList>
    </citation>
    <scope>NUCLEOTIDE SEQUENCE [LARGE SCALE GENOMIC DNA]</scope>
    <source>
        <strain evidence="2 3">CGMCC 1.9161</strain>
    </source>
</reference>
<accession>A0A917VA67</accession>
<keyword evidence="1" id="KW-0472">Membrane</keyword>
<dbReference type="Proteomes" id="UP000600449">
    <property type="component" value="Unassembled WGS sequence"/>
</dbReference>